<proteinExistence type="predicted"/>
<organism evidence="1 2">
    <name type="scientific">Pelatocladus maniniholoensis HA4357-MV3</name>
    <dbReference type="NCBI Taxonomy" id="1117104"/>
    <lineage>
        <taxon>Bacteria</taxon>
        <taxon>Bacillati</taxon>
        <taxon>Cyanobacteriota</taxon>
        <taxon>Cyanophyceae</taxon>
        <taxon>Nostocales</taxon>
        <taxon>Nostocaceae</taxon>
        <taxon>Pelatocladus</taxon>
    </lineage>
</organism>
<sequence length="215" mass="25088">MDEFKAQILQLVREACQHPRGSLERKRKLNKIIYLIQKSGKLLRGNGVPDAEEALQQTWIYFYQNLCEATTAKQAYNPNKGCVTCWLNIYLNYRLKDIYRKRQETQRKTISPITGENGEEIDPVSLIPAPSEPSPLIKDIQEWLIIEAKKLQRIHISDRPDINCQVLIERRFLLEVAWKDISQDFSVSIPTLSGFYKRKCLPILEEFCRSQGYLD</sequence>
<reference evidence="1" key="1">
    <citation type="submission" date="2021-05" db="EMBL/GenBank/DDBJ databases">
        <authorList>
            <person name="Pietrasiak N."/>
            <person name="Ward R."/>
            <person name="Stajich J.E."/>
            <person name="Kurbessoian T."/>
        </authorList>
    </citation>
    <scope>NUCLEOTIDE SEQUENCE</scope>
    <source>
        <strain evidence="1">HA4357-MV3</strain>
    </source>
</reference>
<comment type="caution">
    <text evidence="1">The sequence shown here is derived from an EMBL/GenBank/DDBJ whole genome shotgun (WGS) entry which is preliminary data.</text>
</comment>
<evidence type="ECO:0000313" key="1">
    <source>
        <dbReference type="EMBL" id="MBW4432998.1"/>
    </source>
</evidence>
<dbReference type="EMBL" id="JAHHHW010000096">
    <property type="protein sequence ID" value="MBW4432998.1"/>
    <property type="molecule type" value="Genomic_DNA"/>
</dbReference>
<dbReference type="Proteomes" id="UP000813215">
    <property type="component" value="Unassembled WGS sequence"/>
</dbReference>
<name>A0A9E3H923_9NOST</name>
<evidence type="ECO:0000313" key="2">
    <source>
        <dbReference type="Proteomes" id="UP000813215"/>
    </source>
</evidence>
<dbReference type="AlphaFoldDB" id="A0A9E3H923"/>
<reference evidence="1" key="2">
    <citation type="journal article" date="2022" name="Microbiol. Resour. Announc.">
        <title>Metagenome Sequencing to Explore Phylogenomics of Terrestrial Cyanobacteria.</title>
        <authorList>
            <person name="Ward R.D."/>
            <person name="Stajich J.E."/>
            <person name="Johansen J.R."/>
            <person name="Huntemann M."/>
            <person name="Clum A."/>
            <person name="Foster B."/>
            <person name="Foster B."/>
            <person name="Roux S."/>
            <person name="Palaniappan K."/>
            <person name="Varghese N."/>
            <person name="Mukherjee S."/>
            <person name="Reddy T.B.K."/>
            <person name="Daum C."/>
            <person name="Copeland A."/>
            <person name="Chen I.A."/>
            <person name="Ivanova N.N."/>
            <person name="Kyrpides N.C."/>
            <person name="Shapiro N."/>
            <person name="Eloe-Fadrosh E.A."/>
            <person name="Pietrasiak N."/>
        </authorList>
    </citation>
    <scope>NUCLEOTIDE SEQUENCE</scope>
    <source>
        <strain evidence="1">HA4357-MV3</strain>
    </source>
</reference>
<accession>A0A9E3H923</accession>
<protein>
    <submittedName>
        <fullName evidence="1">Sigma-70 family RNA polymerase sigma factor</fullName>
    </submittedName>
</protein>
<gene>
    <name evidence="1" type="ORF">KME28_15025</name>
</gene>